<dbReference type="EMBL" id="JACHXU010000019">
    <property type="protein sequence ID" value="MBB3208866.1"/>
    <property type="molecule type" value="Genomic_DNA"/>
</dbReference>
<evidence type="ECO:0000313" key="3">
    <source>
        <dbReference type="Proteomes" id="UP000536179"/>
    </source>
</evidence>
<accession>A0A7W5H8C6</accession>
<sequence length="97" mass="10340">MHVAVWSSVLFSALTVFVASGLLANLIINTEEEIMICRVALVVLVFVAAPLVGGCGGTDGGAQKVETTEFTAADAARLEERAAQQMSESDRRRSEQK</sequence>
<keyword evidence="1" id="KW-0812">Transmembrane</keyword>
<comment type="caution">
    <text evidence="2">The sequence shown here is derived from an EMBL/GenBank/DDBJ whole genome shotgun (WGS) entry which is preliminary data.</text>
</comment>
<reference evidence="2 3" key="1">
    <citation type="submission" date="2020-08" db="EMBL/GenBank/DDBJ databases">
        <title>Genomic Encyclopedia of Type Strains, Phase III (KMG-III): the genomes of soil and plant-associated and newly described type strains.</title>
        <authorList>
            <person name="Whitman W."/>
        </authorList>
    </citation>
    <scope>NUCLEOTIDE SEQUENCE [LARGE SCALE GENOMIC DNA]</scope>
    <source>
        <strain evidence="2 3">CECT 8075</strain>
    </source>
</reference>
<feature type="transmembrane region" description="Helical" evidence="1">
    <location>
        <begin position="6"/>
        <end position="28"/>
    </location>
</feature>
<keyword evidence="1" id="KW-0472">Membrane</keyword>
<dbReference type="Proteomes" id="UP000536179">
    <property type="component" value="Unassembled WGS sequence"/>
</dbReference>
<organism evidence="2 3">
    <name type="scientific">Aporhodopirellula rubra</name>
    <dbReference type="NCBI Taxonomy" id="980271"/>
    <lineage>
        <taxon>Bacteria</taxon>
        <taxon>Pseudomonadati</taxon>
        <taxon>Planctomycetota</taxon>
        <taxon>Planctomycetia</taxon>
        <taxon>Pirellulales</taxon>
        <taxon>Pirellulaceae</taxon>
        <taxon>Aporhodopirellula</taxon>
    </lineage>
</organism>
<keyword evidence="1" id="KW-1133">Transmembrane helix</keyword>
<evidence type="ECO:0000313" key="2">
    <source>
        <dbReference type="EMBL" id="MBB3208866.1"/>
    </source>
</evidence>
<proteinExistence type="predicted"/>
<name>A0A7W5H8C6_9BACT</name>
<dbReference type="AlphaFoldDB" id="A0A7W5H8C6"/>
<feature type="transmembrane region" description="Helical" evidence="1">
    <location>
        <begin position="35"/>
        <end position="53"/>
    </location>
</feature>
<evidence type="ECO:0000256" key="1">
    <source>
        <dbReference type="SAM" id="Phobius"/>
    </source>
</evidence>
<protein>
    <submittedName>
        <fullName evidence="2">Uncharacterized protein</fullName>
    </submittedName>
</protein>
<gene>
    <name evidence="2" type="ORF">FHS27_004700</name>
</gene>
<dbReference type="RefSeq" id="WP_184307078.1">
    <property type="nucleotide sequence ID" value="NZ_JACHXU010000019.1"/>
</dbReference>
<keyword evidence="3" id="KW-1185">Reference proteome</keyword>